<reference evidence="5" key="1">
    <citation type="submission" date="2018-06" db="EMBL/GenBank/DDBJ databases">
        <authorList>
            <person name="Zhirakovskaya E."/>
        </authorList>
    </citation>
    <scope>NUCLEOTIDE SEQUENCE</scope>
</reference>
<keyword evidence="3 5" id="KW-0067">ATP-binding</keyword>
<dbReference type="InterPro" id="IPR017871">
    <property type="entry name" value="ABC_transporter-like_CS"/>
</dbReference>
<dbReference type="PROSITE" id="PS50893">
    <property type="entry name" value="ABC_TRANSPORTER_2"/>
    <property type="match status" value="1"/>
</dbReference>
<dbReference type="CDD" id="cd03293">
    <property type="entry name" value="ABC_NrtD_SsuB_transporters"/>
    <property type="match status" value="1"/>
</dbReference>
<evidence type="ECO:0000259" key="4">
    <source>
        <dbReference type="PROSITE" id="PS50893"/>
    </source>
</evidence>
<dbReference type="AlphaFoldDB" id="A0A3B0TES9"/>
<dbReference type="GO" id="GO:0016887">
    <property type="term" value="F:ATP hydrolysis activity"/>
    <property type="evidence" value="ECO:0007669"/>
    <property type="project" value="InterPro"/>
</dbReference>
<evidence type="ECO:0000256" key="2">
    <source>
        <dbReference type="ARBA" id="ARBA00022741"/>
    </source>
</evidence>
<sequence>MEPSTSEPVSAEPAGLSIDGISRTFLLKGGSKVRALEGVSLEAPLGSFTALIGPSGCGKSTLLRLIAGLDQPDEGSVTIAGRSPDEVRRSGELGVVFQDPALLPWRTVVTNITLPFQVLKRPVDDTVVAEVLRLVGLDGFEEAYPAQLSGGMRQRVAIARALITQPKVLLLDEPFGALDEILRRTMNMELQRIWNEYRPTTILVTHSIDEAMLLADRVAVMAVNPGRITQLVDVPFGRPRNVAMTKTEAFHTMWDSLAQSLHGGGQE</sequence>
<feature type="domain" description="ABC transporter" evidence="4">
    <location>
        <begin position="16"/>
        <end position="248"/>
    </location>
</feature>
<dbReference type="PANTHER" id="PTHR42788:SF13">
    <property type="entry name" value="ALIPHATIC SULFONATES IMPORT ATP-BINDING PROTEIN SSUB"/>
    <property type="match status" value="1"/>
</dbReference>
<evidence type="ECO:0000313" key="5">
    <source>
        <dbReference type="EMBL" id="VAW05476.1"/>
    </source>
</evidence>
<keyword evidence="2" id="KW-0547">Nucleotide-binding</keyword>
<keyword evidence="1" id="KW-0813">Transport</keyword>
<dbReference type="SUPFAM" id="SSF52540">
    <property type="entry name" value="P-loop containing nucleoside triphosphate hydrolases"/>
    <property type="match status" value="1"/>
</dbReference>
<dbReference type="EMBL" id="UOEK01000316">
    <property type="protein sequence ID" value="VAW05476.1"/>
    <property type="molecule type" value="Genomic_DNA"/>
</dbReference>
<evidence type="ECO:0000256" key="1">
    <source>
        <dbReference type="ARBA" id="ARBA00022448"/>
    </source>
</evidence>
<dbReference type="GO" id="GO:0005524">
    <property type="term" value="F:ATP binding"/>
    <property type="evidence" value="ECO:0007669"/>
    <property type="project" value="UniProtKB-KW"/>
</dbReference>
<dbReference type="PROSITE" id="PS00211">
    <property type="entry name" value="ABC_TRANSPORTER_1"/>
    <property type="match status" value="1"/>
</dbReference>
<dbReference type="InterPro" id="IPR003439">
    <property type="entry name" value="ABC_transporter-like_ATP-bd"/>
</dbReference>
<protein>
    <submittedName>
        <fullName evidence="5">ABC transporter, ATP-binding protein (Cluster 10, nitrate/sulfonate/bicarbonate)</fullName>
    </submittedName>
</protein>
<dbReference type="Gene3D" id="3.40.50.300">
    <property type="entry name" value="P-loop containing nucleotide triphosphate hydrolases"/>
    <property type="match status" value="1"/>
</dbReference>
<dbReference type="InterPro" id="IPR027417">
    <property type="entry name" value="P-loop_NTPase"/>
</dbReference>
<dbReference type="Pfam" id="PF00005">
    <property type="entry name" value="ABC_tran"/>
    <property type="match status" value="1"/>
</dbReference>
<proteinExistence type="predicted"/>
<dbReference type="InterPro" id="IPR050166">
    <property type="entry name" value="ABC_transporter_ATP-bind"/>
</dbReference>
<dbReference type="PANTHER" id="PTHR42788">
    <property type="entry name" value="TAURINE IMPORT ATP-BINDING PROTEIN-RELATED"/>
    <property type="match status" value="1"/>
</dbReference>
<name>A0A3B0TES9_9ZZZZ</name>
<gene>
    <name evidence="5" type="ORF">MNBD_ACTINO02-2415</name>
</gene>
<organism evidence="5">
    <name type="scientific">hydrothermal vent metagenome</name>
    <dbReference type="NCBI Taxonomy" id="652676"/>
    <lineage>
        <taxon>unclassified sequences</taxon>
        <taxon>metagenomes</taxon>
        <taxon>ecological metagenomes</taxon>
    </lineage>
</organism>
<accession>A0A3B0TES9</accession>
<dbReference type="InterPro" id="IPR003593">
    <property type="entry name" value="AAA+_ATPase"/>
</dbReference>
<dbReference type="SMART" id="SM00382">
    <property type="entry name" value="AAA"/>
    <property type="match status" value="1"/>
</dbReference>
<evidence type="ECO:0000256" key="3">
    <source>
        <dbReference type="ARBA" id="ARBA00022840"/>
    </source>
</evidence>